<dbReference type="PROSITE" id="PS50206">
    <property type="entry name" value="RHODANESE_3"/>
    <property type="match status" value="1"/>
</dbReference>
<evidence type="ECO:0000313" key="3">
    <source>
        <dbReference type="Proteomes" id="UP001523216"/>
    </source>
</evidence>
<protein>
    <submittedName>
        <fullName evidence="2">Rhodanese-like domain-containing protein</fullName>
    </submittedName>
</protein>
<evidence type="ECO:0000259" key="1">
    <source>
        <dbReference type="PROSITE" id="PS50206"/>
    </source>
</evidence>
<comment type="caution">
    <text evidence="2">The sequence shown here is derived from an EMBL/GenBank/DDBJ whole genome shotgun (WGS) entry which is preliminary data.</text>
</comment>
<dbReference type="InterPro" id="IPR001763">
    <property type="entry name" value="Rhodanese-like_dom"/>
</dbReference>
<evidence type="ECO:0000313" key="2">
    <source>
        <dbReference type="EMBL" id="MCM4079461.1"/>
    </source>
</evidence>
<sequence length="147" mass="15533">MVTAAPAGSLSIDQILANARTRLTRVGPLRTAAALSRGAVLVDIRPAAQRAQFGEIPGAVVIERNVLEWRLDPRSDARLPFADSYDLEIIVTCQEGYTSSLAAAALQDLGLHRATDLAGGFAAWRDAGLPTIPGASQGPRLFSQKSP</sequence>
<dbReference type="SMART" id="SM00450">
    <property type="entry name" value="RHOD"/>
    <property type="match status" value="1"/>
</dbReference>
<dbReference type="Proteomes" id="UP001523216">
    <property type="component" value="Unassembled WGS sequence"/>
</dbReference>
<dbReference type="PANTHER" id="PTHR44086">
    <property type="entry name" value="THIOSULFATE SULFURTRANSFERASE RDL2, MITOCHONDRIAL-RELATED"/>
    <property type="match status" value="1"/>
</dbReference>
<organism evidence="2 3">
    <name type="scientific">Paractinoplanes hotanensis</name>
    <dbReference type="NCBI Taxonomy" id="2906497"/>
    <lineage>
        <taxon>Bacteria</taxon>
        <taxon>Bacillati</taxon>
        <taxon>Actinomycetota</taxon>
        <taxon>Actinomycetes</taxon>
        <taxon>Micromonosporales</taxon>
        <taxon>Micromonosporaceae</taxon>
        <taxon>Paractinoplanes</taxon>
    </lineage>
</organism>
<gene>
    <name evidence="2" type="ORF">LXN57_17960</name>
</gene>
<dbReference type="SUPFAM" id="SSF52821">
    <property type="entry name" value="Rhodanese/Cell cycle control phosphatase"/>
    <property type="match status" value="1"/>
</dbReference>
<dbReference type="PANTHER" id="PTHR44086:SF10">
    <property type="entry name" value="THIOSULFATE SULFURTRANSFERASE_RHODANESE-LIKE DOMAIN-CONTAINING PROTEIN 3"/>
    <property type="match status" value="1"/>
</dbReference>
<dbReference type="EMBL" id="JAMQOL010000022">
    <property type="protein sequence ID" value="MCM4079461.1"/>
    <property type="molecule type" value="Genomic_DNA"/>
</dbReference>
<dbReference type="InterPro" id="IPR036873">
    <property type="entry name" value="Rhodanese-like_dom_sf"/>
</dbReference>
<feature type="domain" description="Rhodanese" evidence="1">
    <location>
        <begin position="35"/>
        <end position="133"/>
    </location>
</feature>
<accession>A0ABT0Y0A3</accession>
<dbReference type="Gene3D" id="3.40.250.10">
    <property type="entry name" value="Rhodanese-like domain"/>
    <property type="match status" value="1"/>
</dbReference>
<keyword evidence="3" id="KW-1185">Reference proteome</keyword>
<dbReference type="Pfam" id="PF00581">
    <property type="entry name" value="Rhodanese"/>
    <property type="match status" value="1"/>
</dbReference>
<name>A0ABT0Y0A3_9ACTN</name>
<reference evidence="2 3" key="1">
    <citation type="submission" date="2022-06" db="EMBL/GenBank/DDBJ databases">
        <title>Actinoplanes abujensis sp. nov., isolated from Nigerian arid soil.</title>
        <authorList>
            <person name="Ding P."/>
        </authorList>
    </citation>
    <scope>NUCLEOTIDE SEQUENCE [LARGE SCALE GENOMIC DNA]</scope>
    <source>
        <strain evidence="3">TRM88002</strain>
    </source>
</reference>
<proteinExistence type="predicted"/>